<organism evidence="3 4">
    <name type="scientific">Microbacterium marmarense</name>
    <dbReference type="NCBI Taxonomy" id="3122051"/>
    <lineage>
        <taxon>Bacteria</taxon>
        <taxon>Bacillati</taxon>
        <taxon>Actinomycetota</taxon>
        <taxon>Actinomycetes</taxon>
        <taxon>Micrococcales</taxon>
        <taxon>Microbacteriaceae</taxon>
        <taxon>Microbacterium</taxon>
    </lineage>
</organism>
<evidence type="ECO:0000313" key="4">
    <source>
        <dbReference type="Proteomes" id="UP001368654"/>
    </source>
</evidence>
<comment type="caution">
    <text evidence="3">The sequence shown here is derived from an EMBL/GenBank/DDBJ whole genome shotgun (WGS) entry which is preliminary data.</text>
</comment>
<evidence type="ECO:0000256" key="1">
    <source>
        <dbReference type="SAM" id="MobiDB-lite"/>
    </source>
</evidence>
<feature type="signal peptide" evidence="2">
    <location>
        <begin position="1"/>
        <end position="25"/>
    </location>
</feature>
<evidence type="ECO:0000313" key="3">
    <source>
        <dbReference type="EMBL" id="MEJ1154269.1"/>
    </source>
</evidence>
<sequence length="415" mass="43588">MGDISRRTALSLLFAAAPVTLISCAPVSPVAQTPTAVPTPTPTPTSLAATSAPRGSLVNAEFGPTGAHWPTRTPLLTDDFDVVVEADCNWTAIGNAIKYVDERSRELTGCVLVKPGVLPGFGAGSSSSPVLQLIGSAGRSSRVVVTPRDGISSVSLEDSIRIDRVIGVSFIGFWTFPNSLVLTSVQDFAWARSKGRAFNITGGDYVPAQQVELVECVTPEAQVTESDAWAFRTGDNAVEGISVVGCYIAPSYKPDGSKSHCDTLQLSGNPLQDGITITDSVIFASTNAAFIPSSNARNVVFDHTLIVAGDRMLQRYPLSAEANAFTSGLPAAVNGAGSVGILSARNSTLIGNLRGEWATVTNTMISADASRMVVQNGSFTTDFALASIDTAWLESKTPMPTDERLLSIWGGSEQE</sequence>
<keyword evidence="4" id="KW-1185">Reference proteome</keyword>
<evidence type="ECO:0000256" key="2">
    <source>
        <dbReference type="SAM" id="SignalP"/>
    </source>
</evidence>
<feature type="chain" id="PRO_5045530839" evidence="2">
    <location>
        <begin position="26"/>
        <end position="415"/>
    </location>
</feature>
<name>A0ABU8LQW9_9MICO</name>
<keyword evidence="2" id="KW-0732">Signal</keyword>
<feature type="region of interest" description="Disordered" evidence="1">
    <location>
        <begin position="31"/>
        <end position="53"/>
    </location>
</feature>
<accession>A0ABU8LQW9</accession>
<gene>
    <name evidence="3" type="ORF">WDU96_01490</name>
</gene>
<dbReference type="EMBL" id="JBBDGL010000001">
    <property type="protein sequence ID" value="MEJ1154269.1"/>
    <property type="molecule type" value="Genomic_DNA"/>
</dbReference>
<proteinExistence type="predicted"/>
<dbReference type="PROSITE" id="PS51257">
    <property type="entry name" value="PROKAR_LIPOPROTEIN"/>
    <property type="match status" value="1"/>
</dbReference>
<reference evidence="3 4" key="1">
    <citation type="submission" date="2024-02" db="EMBL/GenBank/DDBJ databases">
        <authorList>
            <person name="Saticioglu I.B."/>
        </authorList>
    </citation>
    <scope>NUCLEOTIDE SEQUENCE [LARGE SCALE GENOMIC DNA]</scope>
    <source>
        <strain evidence="3 4">Mu-86</strain>
    </source>
</reference>
<dbReference type="RefSeq" id="WP_337336709.1">
    <property type="nucleotide sequence ID" value="NZ_JBBDGL010000001.1"/>
</dbReference>
<protein>
    <submittedName>
        <fullName evidence="3">Uncharacterized protein</fullName>
    </submittedName>
</protein>
<feature type="compositionally biased region" description="Low complexity" evidence="1">
    <location>
        <begin position="44"/>
        <end position="53"/>
    </location>
</feature>
<dbReference type="Proteomes" id="UP001368654">
    <property type="component" value="Unassembled WGS sequence"/>
</dbReference>